<evidence type="ECO:0000313" key="1">
    <source>
        <dbReference type="EMBL" id="OGF92463.1"/>
    </source>
</evidence>
<accession>A0A1F5XX92</accession>
<sequence length="73" mass="8048">MRLRIGAVNKVFTKLRSTVKTLFVAPKKLSLDIKFGWLEAVALPLPRLASAKRAIPNREVKRCTADDTPSGGK</sequence>
<proteinExistence type="predicted"/>
<dbReference type="EMBL" id="MFIP01000010">
    <property type="protein sequence ID" value="OGF92463.1"/>
    <property type="molecule type" value="Genomic_DNA"/>
</dbReference>
<dbReference type="AlphaFoldDB" id="A0A1F5XX92"/>
<evidence type="ECO:0000313" key="2">
    <source>
        <dbReference type="Proteomes" id="UP000177334"/>
    </source>
</evidence>
<reference evidence="1 2" key="1">
    <citation type="journal article" date="2016" name="Nat. Commun.">
        <title>Thousands of microbial genomes shed light on interconnected biogeochemical processes in an aquifer system.</title>
        <authorList>
            <person name="Anantharaman K."/>
            <person name="Brown C.T."/>
            <person name="Hug L.A."/>
            <person name="Sharon I."/>
            <person name="Castelle C.J."/>
            <person name="Probst A.J."/>
            <person name="Thomas B.C."/>
            <person name="Singh A."/>
            <person name="Wilkins M.J."/>
            <person name="Karaoz U."/>
            <person name="Brodie E.L."/>
            <person name="Williams K.H."/>
            <person name="Hubbard S.S."/>
            <person name="Banfield J.F."/>
        </authorList>
    </citation>
    <scope>NUCLEOTIDE SEQUENCE [LARGE SCALE GENOMIC DNA]</scope>
</reference>
<comment type="caution">
    <text evidence="1">The sequence shown here is derived from an EMBL/GenBank/DDBJ whole genome shotgun (WGS) entry which is preliminary data.</text>
</comment>
<name>A0A1F5XX92_9BACT</name>
<protein>
    <submittedName>
        <fullName evidence="1">Uncharacterized protein</fullName>
    </submittedName>
</protein>
<organism evidence="1 2">
    <name type="scientific">Candidatus Giovannonibacteria bacterium RIFCSPLOWO2_12_FULL_43_26</name>
    <dbReference type="NCBI Taxonomy" id="1798363"/>
    <lineage>
        <taxon>Bacteria</taxon>
        <taxon>Candidatus Giovannoniibacteriota</taxon>
    </lineage>
</organism>
<dbReference type="Proteomes" id="UP000177334">
    <property type="component" value="Unassembled WGS sequence"/>
</dbReference>
<gene>
    <name evidence="1" type="ORF">A3H05_03445</name>
</gene>